<proteinExistence type="predicted"/>
<evidence type="ECO:0000256" key="1">
    <source>
        <dbReference type="SAM" id="MobiDB-lite"/>
    </source>
</evidence>
<evidence type="ECO:0000313" key="3">
    <source>
        <dbReference type="EMBL" id="CAI8019573.1"/>
    </source>
</evidence>
<protein>
    <recommendedName>
        <fullName evidence="5">YtxH domain-containing protein</fullName>
    </recommendedName>
</protein>
<accession>A0AA35RXJ0</accession>
<sequence>MADNGMDKFVTGMLFGAVVGAAIGMLVAPKPGSETRQLVRERAGEYIDVAKERASEYAGPVRERAGEFVGTARERVGNMRRRNNQDTVEEQAAVLEEE</sequence>
<dbReference type="InterPro" id="IPR052928">
    <property type="entry name" value="Desiccation-related_membrane"/>
</dbReference>
<keyword evidence="4" id="KW-1185">Reference proteome</keyword>
<organism evidence="3 4">
    <name type="scientific">Geodia barretti</name>
    <name type="common">Barrett's horny sponge</name>
    <dbReference type="NCBI Taxonomy" id="519541"/>
    <lineage>
        <taxon>Eukaryota</taxon>
        <taxon>Metazoa</taxon>
        <taxon>Porifera</taxon>
        <taxon>Demospongiae</taxon>
        <taxon>Heteroscleromorpha</taxon>
        <taxon>Tetractinellida</taxon>
        <taxon>Astrophorina</taxon>
        <taxon>Geodiidae</taxon>
        <taxon>Geodia</taxon>
    </lineage>
</organism>
<dbReference type="Proteomes" id="UP001174909">
    <property type="component" value="Unassembled WGS sequence"/>
</dbReference>
<evidence type="ECO:0000256" key="2">
    <source>
        <dbReference type="SAM" id="Phobius"/>
    </source>
</evidence>
<dbReference type="EMBL" id="CASHTH010001763">
    <property type="protein sequence ID" value="CAI8019573.1"/>
    <property type="molecule type" value="Genomic_DNA"/>
</dbReference>
<keyword evidence="2" id="KW-0812">Transmembrane</keyword>
<feature type="transmembrane region" description="Helical" evidence="2">
    <location>
        <begin position="12"/>
        <end position="28"/>
    </location>
</feature>
<dbReference type="AlphaFoldDB" id="A0AA35RXJ0"/>
<comment type="caution">
    <text evidence="3">The sequence shown here is derived from an EMBL/GenBank/DDBJ whole genome shotgun (WGS) entry which is preliminary data.</text>
</comment>
<gene>
    <name evidence="3" type="ORF">GBAR_LOCUS11756</name>
</gene>
<reference evidence="3" key="1">
    <citation type="submission" date="2023-03" db="EMBL/GenBank/DDBJ databases">
        <authorList>
            <person name="Steffen K."/>
            <person name="Cardenas P."/>
        </authorList>
    </citation>
    <scope>NUCLEOTIDE SEQUENCE</scope>
</reference>
<keyword evidence="2" id="KW-0472">Membrane</keyword>
<evidence type="ECO:0000313" key="4">
    <source>
        <dbReference type="Proteomes" id="UP001174909"/>
    </source>
</evidence>
<evidence type="ECO:0008006" key="5">
    <source>
        <dbReference type="Google" id="ProtNLM"/>
    </source>
</evidence>
<feature type="region of interest" description="Disordered" evidence="1">
    <location>
        <begin position="78"/>
        <end position="98"/>
    </location>
</feature>
<dbReference type="PANTHER" id="PTHR35792:SF1">
    <property type="entry name" value="SLL0268 PROTEIN"/>
    <property type="match status" value="1"/>
</dbReference>
<keyword evidence="2" id="KW-1133">Transmembrane helix</keyword>
<dbReference type="Pfam" id="PF12732">
    <property type="entry name" value="YtxH"/>
    <property type="match status" value="1"/>
</dbReference>
<name>A0AA35RXJ0_GEOBA</name>
<dbReference type="PANTHER" id="PTHR35792">
    <property type="entry name" value="GENERAL STRESS PROTEIN"/>
    <property type="match status" value="1"/>
</dbReference>
<dbReference type="InterPro" id="IPR024623">
    <property type="entry name" value="YtxH"/>
</dbReference>